<evidence type="ECO:0000256" key="2">
    <source>
        <dbReference type="PROSITE-ProRule" id="PRU00708"/>
    </source>
</evidence>
<dbReference type="Proteomes" id="UP001652660">
    <property type="component" value="Chromosome 10c"/>
</dbReference>
<feature type="repeat" description="PPR" evidence="2">
    <location>
        <begin position="415"/>
        <end position="449"/>
    </location>
</feature>
<dbReference type="RefSeq" id="XP_027093903.1">
    <property type="nucleotide sequence ID" value="XM_027238102.2"/>
</dbReference>
<name>A0A6P6UTV0_COFAR</name>
<keyword evidence="3" id="KW-1185">Reference proteome</keyword>
<feature type="repeat" description="PPR" evidence="2">
    <location>
        <begin position="314"/>
        <end position="348"/>
    </location>
</feature>
<reference evidence="3" key="1">
    <citation type="journal article" date="2025" name="Foods">
        <title>Unveiling the Microbial Signatures of Arabica Coffee Cherries: Insights into Ripeness Specific Diversity, Functional Traits, and Implications for Quality and Safety.</title>
        <authorList>
            <consortium name="RefSeq"/>
            <person name="Tenea G.N."/>
            <person name="Cifuentes V."/>
            <person name="Reyes P."/>
            <person name="Cevallos-Vallejos M."/>
        </authorList>
    </citation>
    <scope>NUCLEOTIDE SEQUENCE [LARGE SCALE GENOMIC DNA]</scope>
</reference>
<gene>
    <name evidence="4" type="primary">LOC113714315</name>
</gene>
<dbReference type="PROSITE" id="PS51375">
    <property type="entry name" value="PPR"/>
    <property type="match status" value="5"/>
</dbReference>
<evidence type="ECO:0000313" key="4">
    <source>
        <dbReference type="RefSeq" id="XP_027093903.1"/>
    </source>
</evidence>
<dbReference type="Gene3D" id="1.25.40.10">
    <property type="entry name" value="Tetratricopeptide repeat domain"/>
    <property type="match status" value="5"/>
</dbReference>
<protein>
    <submittedName>
        <fullName evidence="4">Pentatricopeptide repeat-containing protein At1g43980, mitochondrial-like</fullName>
    </submittedName>
</protein>
<feature type="repeat" description="PPR" evidence="2">
    <location>
        <begin position="114"/>
        <end position="148"/>
    </location>
</feature>
<dbReference type="OrthoDB" id="1855397at2759"/>
<evidence type="ECO:0000256" key="1">
    <source>
        <dbReference type="ARBA" id="ARBA00022737"/>
    </source>
</evidence>
<dbReference type="PANTHER" id="PTHR47926:SF479">
    <property type="entry name" value="PENTACOTRIPEPTIDE-REPEAT REGION OF PRORP DOMAIN-CONTAINING PROTEIN"/>
    <property type="match status" value="1"/>
</dbReference>
<dbReference type="GO" id="GO:0009451">
    <property type="term" value="P:RNA modification"/>
    <property type="evidence" value="ECO:0007669"/>
    <property type="project" value="InterPro"/>
</dbReference>
<dbReference type="AlphaFoldDB" id="A0A6P6UTV0"/>
<dbReference type="Pfam" id="PF13041">
    <property type="entry name" value="PPR_2"/>
    <property type="match status" value="3"/>
</dbReference>
<dbReference type="PANTHER" id="PTHR47926">
    <property type="entry name" value="PENTATRICOPEPTIDE REPEAT-CONTAINING PROTEIN"/>
    <property type="match status" value="1"/>
</dbReference>
<proteinExistence type="predicted"/>
<dbReference type="InterPro" id="IPR046960">
    <property type="entry name" value="PPR_At4g14850-like_plant"/>
</dbReference>
<accession>A0A6P6UTV0</accession>
<dbReference type="FunFam" id="1.25.40.10:FF:000227">
    <property type="entry name" value="Pentatricopeptide repeat-containing protein At3g13880"/>
    <property type="match status" value="1"/>
</dbReference>
<dbReference type="GeneID" id="113714315"/>
<reference evidence="4" key="2">
    <citation type="submission" date="2025-08" db="UniProtKB">
        <authorList>
            <consortium name="RefSeq"/>
        </authorList>
    </citation>
    <scope>IDENTIFICATION</scope>
    <source>
        <tissue evidence="4">Leaves</tissue>
    </source>
</reference>
<sequence>MYLLLQRLCRHRPIHTYSLSFYTKLIDQCLRWKRPNFAKSIHAQLIKLGFNGTFLGNRCVDMYSKAGLFSYALKVFDDIADRNVYSWNICLKAYVQHGDFEKARLIFDKMPERDVVSWNSMISGYVSCGFSEQALELFLDMQKNGVRPSGFTFSILISSVECVFVGKQIHCSMLRNGVDFSNVVVGNSLIDMYGKVGVVEYALSVFWSMKELDVISWNSLISACCKSGYEELAIDVFCWMRYQGYASDEFTVSRVISACSGSRNLEKGKPILCLCIKMGFFSNTILSSAAIDYLSKCNRMEDSVHIFEESSIWDSALCNSMISAYAQHGLEEKAFGLFVDSIRENIRPTEFTLSSVLNCASAFLALEQGSQVHSLVIKSGFESDSIVSSSLVDMYFRFGLVDAALGIFATMVVKDLIAWNTVIMGLAHNGKFLESIGLFKQLKSRGLEPDKITFSGALLACRYGGLLEEGMAIFSLMEKDYGIAPRDEHYACVVDLMSRAGKLKEAIAIMVVMPHPPNALMWESILCACRIYGDLKLVEKVAERMIDLKIESLLSCSLLAQVYEHNGRWESLVRVRRFMKQKYEVFDSSWVGFGGNLFAFKTNETFHQGGEDVYSLLRLLTLEMHDQVYL</sequence>
<dbReference type="InterPro" id="IPR002885">
    <property type="entry name" value="PPR_rpt"/>
</dbReference>
<feature type="repeat" description="PPR" evidence="2">
    <location>
        <begin position="213"/>
        <end position="247"/>
    </location>
</feature>
<organism evidence="3 4">
    <name type="scientific">Coffea arabica</name>
    <name type="common">Arabian coffee</name>
    <dbReference type="NCBI Taxonomy" id="13443"/>
    <lineage>
        <taxon>Eukaryota</taxon>
        <taxon>Viridiplantae</taxon>
        <taxon>Streptophyta</taxon>
        <taxon>Embryophyta</taxon>
        <taxon>Tracheophyta</taxon>
        <taxon>Spermatophyta</taxon>
        <taxon>Magnoliopsida</taxon>
        <taxon>eudicotyledons</taxon>
        <taxon>Gunneridae</taxon>
        <taxon>Pentapetalae</taxon>
        <taxon>asterids</taxon>
        <taxon>lamiids</taxon>
        <taxon>Gentianales</taxon>
        <taxon>Rubiaceae</taxon>
        <taxon>Ixoroideae</taxon>
        <taxon>Gardenieae complex</taxon>
        <taxon>Bertiereae - Coffeeae clade</taxon>
        <taxon>Coffeeae</taxon>
        <taxon>Coffea</taxon>
    </lineage>
</organism>
<dbReference type="GO" id="GO:0099402">
    <property type="term" value="P:plant organ development"/>
    <property type="evidence" value="ECO:0007669"/>
    <property type="project" value="UniProtKB-ARBA"/>
</dbReference>
<feature type="repeat" description="PPR" evidence="2">
    <location>
        <begin position="83"/>
        <end position="113"/>
    </location>
</feature>
<dbReference type="NCBIfam" id="TIGR00756">
    <property type="entry name" value="PPR"/>
    <property type="match status" value="5"/>
</dbReference>
<dbReference type="Pfam" id="PF01535">
    <property type="entry name" value="PPR"/>
    <property type="match status" value="3"/>
</dbReference>
<dbReference type="FunFam" id="1.25.40.10:FF:000158">
    <property type="entry name" value="pentatricopeptide repeat-containing protein At2g33680"/>
    <property type="match status" value="1"/>
</dbReference>
<dbReference type="InterPro" id="IPR011990">
    <property type="entry name" value="TPR-like_helical_dom_sf"/>
</dbReference>
<keyword evidence="1" id="KW-0677">Repeat</keyword>
<dbReference type="GO" id="GO:0003723">
    <property type="term" value="F:RNA binding"/>
    <property type="evidence" value="ECO:0007669"/>
    <property type="project" value="InterPro"/>
</dbReference>
<dbReference type="FunFam" id="1.25.40.10:FF:000442">
    <property type="entry name" value="Pentatricopeptide repeat-containing protein At3g49710"/>
    <property type="match status" value="1"/>
</dbReference>
<evidence type="ECO:0000313" key="3">
    <source>
        <dbReference type="Proteomes" id="UP001652660"/>
    </source>
</evidence>